<proteinExistence type="predicted"/>
<dbReference type="SUPFAM" id="SSF55781">
    <property type="entry name" value="GAF domain-like"/>
    <property type="match status" value="1"/>
</dbReference>
<dbReference type="Pfam" id="PF00990">
    <property type="entry name" value="GGDEF"/>
    <property type="match status" value="1"/>
</dbReference>
<feature type="domain" description="GGDEF" evidence="1">
    <location>
        <begin position="336"/>
        <end position="468"/>
    </location>
</feature>
<dbReference type="PANTHER" id="PTHR46663">
    <property type="entry name" value="DIGUANYLATE CYCLASE DGCT-RELATED"/>
    <property type="match status" value="1"/>
</dbReference>
<dbReference type="InterPro" id="IPR000160">
    <property type="entry name" value="GGDEF_dom"/>
</dbReference>
<dbReference type="CDD" id="cd01949">
    <property type="entry name" value="GGDEF"/>
    <property type="match status" value="1"/>
</dbReference>
<dbReference type="InterPro" id="IPR043128">
    <property type="entry name" value="Rev_trsase/Diguanyl_cyclase"/>
</dbReference>
<dbReference type="Gene3D" id="3.30.450.20">
    <property type="entry name" value="PAS domain"/>
    <property type="match status" value="1"/>
</dbReference>
<evidence type="ECO:0000259" key="1">
    <source>
        <dbReference type="PROSITE" id="PS50887"/>
    </source>
</evidence>
<dbReference type="SUPFAM" id="SSF55073">
    <property type="entry name" value="Nucleotide cyclase"/>
    <property type="match status" value="1"/>
</dbReference>
<dbReference type="SMART" id="SM00065">
    <property type="entry name" value="GAF"/>
    <property type="match status" value="1"/>
</dbReference>
<dbReference type="EMBL" id="CP021354">
    <property type="protein sequence ID" value="AWK74517.1"/>
    <property type="molecule type" value="Genomic_DNA"/>
</dbReference>
<dbReference type="InterPro" id="IPR035965">
    <property type="entry name" value="PAS-like_dom_sf"/>
</dbReference>
<sequence>MESRLQNSQMLLAVLEQAPTLVVLSEFVSGRIVFLNPAGVRLMGFTTAADACSRTTAEFFTDVGLVQAPEVEAALVERGEWSGLTELRHFVTGEPIPMLISTFVVESDNSGPAVIASIAHDRRSAQIEERRLHSALEAAAYRAREQQAIAELSQLAVDGDLDELLDAATRAATALMGVRCTSIARISGGGEELTVLAYRGPAPGPASFAPGTGSQPGYAAAAESVVVCRDRTQETRFSTTAMTRRALQSGVCVPIGADPVWGVLTAHSHRPRDYTDRDLSFLRSVTGVLSAAIRRIEAEAQLLHQSLHDPLTGLPNLTLARRRIDSALDAARRESTIMALLLIDLDDFKIQNDSLGHAGGDDVLVVLAEHLRSAVRPDDTVARIGGDEFVVVCEQVRGADEAIAVAKGITDSLAMLNQVALLQLPISGSVGIALSDPDCTREELVRRADSAMYRAKAGGAGGYALYSAEHPVHQDHVQSGPDHDREHRILPPQVHHSRCCHGEQFG</sequence>
<gene>
    <name evidence="2" type="ORF">CBI38_26180</name>
</gene>
<dbReference type="InterPro" id="IPR029787">
    <property type="entry name" value="Nucleotide_cyclase"/>
</dbReference>
<dbReference type="InterPro" id="IPR052163">
    <property type="entry name" value="DGC-Regulatory_Protein"/>
</dbReference>
<dbReference type="SMART" id="SM00267">
    <property type="entry name" value="GGDEF"/>
    <property type="match status" value="1"/>
</dbReference>
<dbReference type="SUPFAM" id="SSF55785">
    <property type="entry name" value="PYP-like sensor domain (PAS domain)"/>
    <property type="match status" value="1"/>
</dbReference>
<keyword evidence="3" id="KW-1185">Reference proteome</keyword>
<reference evidence="2 3" key="1">
    <citation type="submission" date="2017-05" db="EMBL/GenBank/DDBJ databases">
        <title>Isolation of Rhodococcus sp. S2-17 biodegrading of BP-3.</title>
        <authorList>
            <person name="Lee Y."/>
            <person name="Kim K.H."/>
            <person name="Chun B.H."/>
            <person name="Jung H.S."/>
            <person name="Jeon C.O."/>
        </authorList>
    </citation>
    <scope>NUCLEOTIDE SEQUENCE [LARGE SCALE GENOMIC DNA]</scope>
    <source>
        <strain evidence="2 3">S2-17</strain>
    </source>
</reference>
<dbReference type="NCBIfam" id="TIGR00254">
    <property type="entry name" value="GGDEF"/>
    <property type="match status" value="1"/>
</dbReference>
<accession>A0A2S2C0V2</accession>
<organism evidence="2 3">
    <name type="scientific">Rhodococcus oxybenzonivorans</name>
    <dbReference type="NCBI Taxonomy" id="1990687"/>
    <lineage>
        <taxon>Bacteria</taxon>
        <taxon>Bacillati</taxon>
        <taxon>Actinomycetota</taxon>
        <taxon>Actinomycetes</taxon>
        <taxon>Mycobacteriales</taxon>
        <taxon>Nocardiaceae</taxon>
        <taxon>Rhodococcus</taxon>
    </lineage>
</organism>
<dbReference type="PROSITE" id="PS50887">
    <property type="entry name" value="GGDEF"/>
    <property type="match status" value="1"/>
</dbReference>
<dbReference type="Pfam" id="PF13185">
    <property type="entry name" value="GAF_2"/>
    <property type="match status" value="1"/>
</dbReference>
<dbReference type="Gene3D" id="3.30.70.270">
    <property type="match status" value="1"/>
</dbReference>
<dbReference type="PANTHER" id="PTHR46663:SF2">
    <property type="entry name" value="GGDEF DOMAIN-CONTAINING PROTEIN"/>
    <property type="match status" value="1"/>
</dbReference>
<dbReference type="InterPro" id="IPR003018">
    <property type="entry name" value="GAF"/>
</dbReference>
<name>A0A2S2C0V2_9NOCA</name>
<evidence type="ECO:0000313" key="3">
    <source>
        <dbReference type="Proteomes" id="UP000245711"/>
    </source>
</evidence>
<dbReference type="InterPro" id="IPR029016">
    <property type="entry name" value="GAF-like_dom_sf"/>
</dbReference>
<dbReference type="Proteomes" id="UP000245711">
    <property type="component" value="Chromosome"/>
</dbReference>
<evidence type="ECO:0000313" key="2">
    <source>
        <dbReference type="EMBL" id="AWK74517.1"/>
    </source>
</evidence>
<dbReference type="AlphaFoldDB" id="A0A2S2C0V2"/>
<dbReference type="Gene3D" id="3.30.450.40">
    <property type="match status" value="1"/>
</dbReference>
<protein>
    <submittedName>
        <fullName evidence="2">GGDEF domain-containing protein</fullName>
    </submittedName>
</protein>
<dbReference type="KEGG" id="roz:CBI38_26180"/>